<reference evidence="1 2" key="1">
    <citation type="submission" date="2022-03" db="EMBL/GenBank/DDBJ databases">
        <authorList>
            <person name="Nunn A."/>
            <person name="Chopra R."/>
            <person name="Nunn A."/>
            <person name="Contreras Garrido A."/>
        </authorList>
    </citation>
    <scope>NUCLEOTIDE SEQUENCE [LARGE SCALE GENOMIC DNA]</scope>
</reference>
<dbReference type="Proteomes" id="UP000836841">
    <property type="component" value="Chromosome 2"/>
</dbReference>
<dbReference type="AlphaFoldDB" id="A0AAU9RNY5"/>
<evidence type="ECO:0000313" key="2">
    <source>
        <dbReference type="Proteomes" id="UP000836841"/>
    </source>
</evidence>
<gene>
    <name evidence="1" type="ORF">TAV2_LOCUS7985</name>
</gene>
<protein>
    <submittedName>
        <fullName evidence="1">Uncharacterized protein</fullName>
    </submittedName>
</protein>
<evidence type="ECO:0000313" key="1">
    <source>
        <dbReference type="EMBL" id="CAH2046235.1"/>
    </source>
</evidence>
<accession>A0AAU9RNY5</accession>
<organism evidence="1 2">
    <name type="scientific">Thlaspi arvense</name>
    <name type="common">Field penny-cress</name>
    <dbReference type="NCBI Taxonomy" id="13288"/>
    <lineage>
        <taxon>Eukaryota</taxon>
        <taxon>Viridiplantae</taxon>
        <taxon>Streptophyta</taxon>
        <taxon>Embryophyta</taxon>
        <taxon>Tracheophyta</taxon>
        <taxon>Spermatophyta</taxon>
        <taxon>Magnoliopsida</taxon>
        <taxon>eudicotyledons</taxon>
        <taxon>Gunneridae</taxon>
        <taxon>Pentapetalae</taxon>
        <taxon>rosids</taxon>
        <taxon>malvids</taxon>
        <taxon>Brassicales</taxon>
        <taxon>Brassicaceae</taxon>
        <taxon>Thlaspideae</taxon>
        <taxon>Thlaspi</taxon>
    </lineage>
</organism>
<dbReference type="EMBL" id="OU466858">
    <property type="protein sequence ID" value="CAH2046235.1"/>
    <property type="molecule type" value="Genomic_DNA"/>
</dbReference>
<name>A0AAU9RNY5_THLAR</name>
<sequence length="69" mass="7921">MSQLLSRILKPQKRHPSSSLGLKLSWDITMEFLISAPKFALYFPHKEAHYDPINSLTGLIHFLSLLTEI</sequence>
<proteinExistence type="predicted"/>
<keyword evidence="2" id="KW-1185">Reference proteome</keyword>
<feature type="non-terminal residue" evidence="1">
    <location>
        <position position="69"/>
    </location>
</feature>